<dbReference type="EMBL" id="VUMN01000012">
    <property type="protein sequence ID" value="MSS58518.1"/>
    <property type="molecule type" value="Genomic_DNA"/>
</dbReference>
<sequence>MSKKKRIVIIGGGHGQSTICRGVKNIRNADITAIVTVADDGGSTGRLRRQFHIPAMGDIRNVMTALAESETLLTNLMNYRFEDPDGTGEDVQGHNLGNLILTALTQQCGSFMEAIQMIGKVLNVRGTIIPATTEVISLYARMDDGVIVKGEANIPDVSNHIRKVFYDKKVTATPEAVEAIRKADLILYGIGSVYTSILPNVIIPEIQEALKETKANRIYCCNAMTQPGETDGYSLEDHVQALLDHGAPVDAVLYASDKLPEESIERYEKQGSTPVKIRSRKHPYKIYRRHMLRFDDGLIRHDPVKIQKAVESLKDKKRED</sequence>
<evidence type="ECO:0000313" key="4">
    <source>
        <dbReference type="Proteomes" id="UP000461880"/>
    </source>
</evidence>
<name>A0A7X2TG98_9FIRM</name>
<keyword evidence="4" id="KW-1185">Reference proteome</keyword>
<dbReference type="PANTHER" id="PTHR30135">
    <property type="entry name" value="UNCHARACTERIZED PROTEIN YVCK-RELATED"/>
    <property type="match status" value="1"/>
</dbReference>
<dbReference type="GO" id="GO:0008360">
    <property type="term" value="P:regulation of cell shape"/>
    <property type="evidence" value="ECO:0007669"/>
    <property type="project" value="UniProtKB-UniRule"/>
</dbReference>
<reference evidence="3 4" key="1">
    <citation type="submission" date="2019-08" db="EMBL/GenBank/DDBJ databases">
        <title>In-depth cultivation of the pig gut microbiome towards novel bacterial diversity and tailored functional studies.</title>
        <authorList>
            <person name="Wylensek D."/>
            <person name="Hitch T.C.A."/>
            <person name="Clavel T."/>
        </authorList>
    </citation>
    <scope>NUCLEOTIDE SEQUENCE [LARGE SCALE GENOMIC DNA]</scope>
    <source>
        <strain evidence="3 4">Oil+RF-744-GAM-WT-6</strain>
    </source>
</reference>
<dbReference type="InterPro" id="IPR002882">
    <property type="entry name" value="CofD"/>
</dbReference>
<dbReference type="Pfam" id="PF01933">
    <property type="entry name" value="CofD"/>
    <property type="match status" value="1"/>
</dbReference>
<dbReference type="GO" id="GO:0005737">
    <property type="term" value="C:cytoplasm"/>
    <property type="evidence" value="ECO:0007669"/>
    <property type="project" value="UniProtKB-SubCell"/>
</dbReference>
<dbReference type="Proteomes" id="UP000461880">
    <property type="component" value="Unassembled WGS sequence"/>
</dbReference>
<comment type="function">
    <text evidence="2">Required for morphogenesis under gluconeogenic growth conditions.</text>
</comment>
<gene>
    <name evidence="3" type="ORF">FYJ51_06325</name>
</gene>
<comment type="subcellular location">
    <subcellularLocation>
        <location evidence="2">Cytoplasm</location>
    </subcellularLocation>
</comment>
<keyword evidence="1 2" id="KW-0963">Cytoplasm</keyword>
<dbReference type="InterPro" id="IPR010119">
    <property type="entry name" value="Gluconeogen_factor"/>
</dbReference>
<dbReference type="NCBIfam" id="TIGR01826">
    <property type="entry name" value="CofD_related"/>
    <property type="match status" value="1"/>
</dbReference>
<dbReference type="PANTHER" id="PTHR30135:SF3">
    <property type="entry name" value="GLUCONEOGENESIS FACTOR-RELATED"/>
    <property type="match status" value="1"/>
</dbReference>
<dbReference type="RefSeq" id="WP_105302374.1">
    <property type="nucleotide sequence ID" value="NZ_JAQXPC010000075.1"/>
</dbReference>
<dbReference type="CDD" id="cd07187">
    <property type="entry name" value="YvcK_like"/>
    <property type="match status" value="1"/>
</dbReference>
<dbReference type="GO" id="GO:0043743">
    <property type="term" value="F:LPPG:FO 2-phospho-L-lactate transferase activity"/>
    <property type="evidence" value="ECO:0007669"/>
    <property type="project" value="InterPro"/>
</dbReference>
<comment type="similarity">
    <text evidence="2">Belongs to the gluconeogenesis factor family.</text>
</comment>
<dbReference type="HAMAP" id="MF_00973">
    <property type="entry name" value="Gluconeogen_factor"/>
    <property type="match status" value="1"/>
</dbReference>
<dbReference type="InterPro" id="IPR038136">
    <property type="entry name" value="CofD-like_dom_sf"/>
</dbReference>
<protein>
    <recommendedName>
        <fullName evidence="2">Putative gluconeogenesis factor</fullName>
    </recommendedName>
</protein>
<evidence type="ECO:0000313" key="3">
    <source>
        <dbReference type="EMBL" id="MSS58518.1"/>
    </source>
</evidence>
<accession>A0A7X2TG98</accession>
<proteinExistence type="inferred from homology"/>
<evidence type="ECO:0000256" key="1">
    <source>
        <dbReference type="ARBA" id="ARBA00022490"/>
    </source>
</evidence>
<evidence type="ECO:0000256" key="2">
    <source>
        <dbReference type="HAMAP-Rule" id="MF_00973"/>
    </source>
</evidence>
<dbReference type="SUPFAM" id="SSF142338">
    <property type="entry name" value="CofD-like"/>
    <property type="match status" value="1"/>
</dbReference>
<comment type="caution">
    <text evidence="3">The sequence shown here is derived from an EMBL/GenBank/DDBJ whole genome shotgun (WGS) entry which is preliminary data.</text>
</comment>
<organism evidence="3 4">
    <name type="scientific">Stecheria intestinalis</name>
    <dbReference type="NCBI Taxonomy" id="2606630"/>
    <lineage>
        <taxon>Bacteria</taxon>
        <taxon>Bacillati</taxon>
        <taxon>Bacillota</taxon>
        <taxon>Erysipelotrichia</taxon>
        <taxon>Erysipelotrichales</taxon>
        <taxon>Erysipelotrichaceae</taxon>
        <taxon>Stecheria</taxon>
    </lineage>
</organism>
<dbReference type="AlphaFoldDB" id="A0A7X2TG98"/>
<dbReference type="Gene3D" id="3.40.50.10680">
    <property type="entry name" value="CofD-like domains"/>
    <property type="match status" value="1"/>
</dbReference>